<dbReference type="Gene3D" id="1.10.8.20">
    <property type="entry name" value="N-terminal domain of phosphatidylinositol transfer protein sec14p"/>
    <property type="match status" value="1"/>
</dbReference>
<dbReference type="GO" id="GO:0016020">
    <property type="term" value="C:membrane"/>
    <property type="evidence" value="ECO:0007669"/>
    <property type="project" value="TreeGrafter"/>
</dbReference>
<dbReference type="InterPro" id="IPR011074">
    <property type="entry name" value="CRAL/TRIO_N_dom"/>
</dbReference>
<protein>
    <recommendedName>
        <fullName evidence="1">CRAL-TRIO domain-containing protein</fullName>
    </recommendedName>
</protein>
<dbReference type="AlphaFoldDB" id="A0AAV4NP26"/>
<gene>
    <name evidence="2" type="ORF">CEXT_540021</name>
</gene>
<dbReference type="InterPro" id="IPR036273">
    <property type="entry name" value="CRAL/TRIO_N_dom_sf"/>
</dbReference>
<organism evidence="2 3">
    <name type="scientific">Caerostris extrusa</name>
    <name type="common">Bark spider</name>
    <name type="synonym">Caerostris bankana</name>
    <dbReference type="NCBI Taxonomy" id="172846"/>
    <lineage>
        <taxon>Eukaryota</taxon>
        <taxon>Metazoa</taxon>
        <taxon>Ecdysozoa</taxon>
        <taxon>Arthropoda</taxon>
        <taxon>Chelicerata</taxon>
        <taxon>Arachnida</taxon>
        <taxon>Araneae</taxon>
        <taxon>Araneomorphae</taxon>
        <taxon>Entelegynae</taxon>
        <taxon>Araneoidea</taxon>
        <taxon>Araneidae</taxon>
        <taxon>Caerostris</taxon>
    </lineage>
</organism>
<evidence type="ECO:0000313" key="3">
    <source>
        <dbReference type="Proteomes" id="UP001054945"/>
    </source>
</evidence>
<dbReference type="PROSITE" id="PS50191">
    <property type="entry name" value="CRAL_TRIO"/>
    <property type="match status" value="1"/>
</dbReference>
<dbReference type="InterPro" id="IPR001251">
    <property type="entry name" value="CRAL-TRIO_dom"/>
</dbReference>
<name>A0AAV4NP26_CAEEX</name>
<dbReference type="Gene3D" id="3.40.525.10">
    <property type="entry name" value="CRAL-TRIO lipid binding domain"/>
    <property type="match status" value="1"/>
</dbReference>
<dbReference type="CDD" id="cd00170">
    <property type="entry name" value="SEC14"/>
    <property type="match status" value="1"/>
</dbReference>
<proteinExistence type="predicted"/>
<evidence type="ECO:0000313" key="2">
    <source>
        <dbReference type="EMBL" id="GIX85466.1"/>
    </source>
</evidence>
<dbReference type="SUPFAM" id="SSF52087">
    <property type="entry name" value="CRAL/TRIO domain"/>
    <property type="match status" value="1"/>
</dbReference>
<dbReference type="SMART" id="SM01100">
    <property type="entry name" value="CRAL_TRIO_N"/>
    <property type="match status" value="1"/>
</dbReference>
<dbReference type="EMBL" id="BPLR01003515">
    <property type="protein sequence ID" value="GIX85466.1"/>
    <property type="molecule type" value="Genomic_DNA"/>
</dbReference>
<dbReference type="PANTHER" id="PTHR10174">
    <property type="entry name" value="ALPHA-TOCOPHEROL TRANSFER PROTEIN-RELATED"/>
    <property type="match status" value="1"/>
</dbReference>
<sequence>MGIRDPATAKIGEEILPFEIETVPEYFRKKAEVELLDTPDRRAQGLLEIEELLKNDEHTKDIEFDDDILLQYLRVRKYNVARAFTQLKALVALKKKHPLMFTNFSYDKTVKAAYDKVISVLPWRCQDGCAILLIEFDNWNPEELPVEEIKRASILYLAGSLRYNMTQINGFKAIYDLKSNPLRHVKYCTPENLYLLYHATQECVAARYKEIHFVNLSVTFRAIWFVMKHFLSDKLKQRMIFHKTPKTLLNYFPKVVLPKQYGGDLQNYDMSSWLKKPWHLRSWRHWEEDHDKECLNNIYLI</sequence>
<dbReference type="Proteomes" id="UP001054945">
    <property type="component" value="Unassembled WGS sequence"/>
</dbReference>
<dbReference type="Pfam" id="PF00650">
    <property type="entry name" value="CRAL_TRIO"/>
    <property type="match status" value="1"/>
</dbReference>
<accession>A0AAV4NP26</accession>
<dbReference type="SUPFAM" id="SSF46938">
    <property type="entry name" value="CRAL/TRIO N-terminal domain"/>
    <property type="match status" value="1"/>
</dbReference>
<feature type="domain" description="CRAL-TRIO" evidence="1">
    <location>
        <begin position="107"/>
        <end position="269"/>
    </location>
</feature>
<dbReference type="SMART" id="SM00516">
    <property type="entry name" value="SEC14"/>
    <property type="match status" value="1"/>
</dbReference>
<dbReference type="PRINTS" id="PR00180">
    <property type="entry name" value="CRETINALDHBP"/>
</dbReference>
<evidence type="ECO:0000259" key="1">
    <source>
        <dbReference type="PROSITE" id="PS50191"/>
    </source>
</evidence>
<dbReference type="GO" id="GO:1902936">
    <property type="term" value="F:phosphatidylinositol bisphosphate binding"/>
    <property type="evidence" value="ECO:0007669"/>
    <property type="project" value="TreeGrafter"/>
</dbReference>
<reference evidence="2 3" key="1">
    <citation type="submission" date="2021-06" db="EMBL/GenBank/DDBJ databases">
        <title>Caerostris extrusa draft genome.</title>
        <authorList>
            <person name="Kono N."/>
            <person name="Arakawa K."/>
        </authorList>
    </citation>
    <scope>NUCLEOTIDE SEQUENCE [LARGE SCALE GENOMIC DNA]</scope>
</reference>
<dbReference type="PANTHER" id="PTHR10174:SF130">
    <property type="entry name" value="ALPHA-TOCOPHEROL TRANSFER PROTEIN-LIKE"/>
    <property type="match status" value="1"/>
</dbReference>
<dbReference type="InterPro" id="IPR036865">
    <property type="entry name" value="CRAL-TRIO_dom_sf"/>
</dbReference>
<comment type="caution">
    <text evidence="2">The sequence shown here is derived from an EMBL/GenBank/DDBJ whole genome shotgun (WGS) entry which is preliminary data.</text>
</comment>
<dbReference type="Gene3D" id="1.20.5.1200">
    <property type="entry name" value="Alpha-tocopherol transfer"/>
    <property type="match status" value="1"/>
</dbReference>
<keyword evidence="3" id="KW-1185">Reference proteome</keyword>